<protein>
    <submittedName>
        <fullName evidence="1">Uncharacterized protein</fullName>
    </submittedName>
</protein>
<reference evidence="1 2" key="1">
    <citation type="journal article" date="2021" name="Hortic Res">
        <title>Chromosome-scale assembly of the Dendrobium chrysotoxum genome enhances the understanding of orchid evolution.</title>
        <authorList>
            <person name="Zhang Y."/>
            <person name="Zhang G.Q."/>
            <person name="Zhang D."/>
            <person name="Liu X.D."/>
            <person name="Xu X.Y."/>
            <person name="Sun W.H."/>
            <person name="Yu X."/>
            <person name="Zhu X."/>
            <person name="Wang Z.W."/>
            <person name="Zhao X."/>
            <person name="Zhong W.Y."/>
            <person name="Chen H."/>
            <person name="Yin W.L."/>
            <person name="Huang T."/>
            <person name="Niu S.C."/>
            <person name="Liu Z.J."/>
        </authorList>
    </citation>
    <scope>NUCLEOTIDE SEQUENCE [LARGE SCALE GENOMIC DNA]</scope>
    <source>
        <strain evidence="1">Lindl</strain>
    </source>
</reference>
<dbReference type="AlphaFoldDB" id="A0AAV7GF97"/>
<keyword evidence="2" id="KW-1185">Reference proteome</keyword>
<comment type="caution">
    <text evidence="1">The sequence shown here is derived from an EMBL/GenBank/DDBJ whole genome shotgun (WGS) entry which is preliminary data.</text>
</comment>
<evidence type="ECO:0000313" key="2">
    <source>
        <dbReference type="Proteomes" id="UP000775213"/>
    </source>
</evidence>
<name>A0AAV7GF97_DENCH</name>
<evidence type="ECO:0000313" key="1">
    <source>
        <dbReference type="EMBL" id="KAH0454068.1"/>
    </source>
</evidence>
<accession>A0AAV7GF97</accession>
<proteinExistence type="predicted"/>
<organism evidence="1 2">
    <name type="scientific">Dendrobium chrysotoxum</name>
    <name type="common">Orchid</name>
    <dbReference type="NCBI Taxonomy" id="161865"/>
    <lineage>
        <taxon>Eukaryota</taxon>
        <taxon>Viridiplantae</taxon>
        <taxon>Streptophyta</taxon>
        <taxon>Embryophyta</taxon>
        <taxon>Tracheophyta</taxon>
        <taxon>Spermatophyta</taxon>
        <taxon>Magnoliopsida</taxon>
        <taxon>Liliopsida</taxon>
        <taxon>Asparagales</taxon>
        <taxon>Orchidaceae</taxon>
        <taxon>Epidendroideae</taxon>
        <taxon>Malaxideae</taxon>
        <taxon>Dendrobiinae</taxon>
        <taxon>Dendrobium</taxon>
    </lineage>
</organism>
<dbReference type="EMBL" id="JAGFBR010000016">
    <property type="protein sequence ID" value="KAH0454068.1"/>
    <property type="molecule type" value="Genomic_DNA"/>
</dbReference>
<dbReference type="Proteomes" id="UP000775213">
    <property type="component" value="Unassembled WGS sequence"/>
</dbReference>
<sequence length="176" mass="20345">MEDNDYYGFDLATIDPQEILRLLSKPHSKIVSKNISEFIKDLAILNCSIQTWHSINMLFHWDQEPEELLFDEEGEAIPTTNPAPTPTPHHYPYEELIKHDRLETLLYRQQTQHDNDMGWFRAQFENIHSPLLQPSTATSSFRSGSASIVLDDFHIVLDDPAKIETLIRVTKLRGSD</sequence>
<gene>
    <name evidence="1" type="ORF">IEQ34_018392</name>
</gene>